<dbReference type="Pfam" id="PF02311">
    <property type="entry name" value="AraC_binding"/>
    <property type="match status" value="1"/>
</dbReference>
<dbReference type="GO" id="GO:0003700">
    <property type="term" value="F:DNA-binding transcription factor activity"/>
    <property type="evidence" value="ECO:0007669"/>
    <property type="project" value="InterPro"/>
</dbReference>
<evidence type="ECO:0000313" key="6">
    <source>
        <dbReference type="Proteomes" id="UP000553459"/>
    </source>
</evidence>
<proteinExistence type="predicted"/>
<keyword evidence="3" id="KW-0804">Transcription</keyword>
<organism evidence="5 6">
    <name type="scientific">Elizabethkingia argenteiflava</name>
    <dbReference type="NCBI Taxonomy" id="2681556"/>
    <lineage>
        <taxon>Bacteria</taxon>
        <taxon>Pseudomonadati</taxon>
        <taxon>Bacteroidota</taxon>
        <taxon>Flavobacteriia</taxon>
        <taxon>Flavobacteriales</taxon>
        <taxon>Weeksellaceae</taxon>
        <taxon>Elizabethkingia</taxon>
    </lineage>
</organism>
<keyword evidence="1" id="KW-0805">Transcription regulation</keyword>
<evidence type="ECO:0000259" key="4">
    <source>
        <dbReference type="PROSITE" id="PS01124"/>
    </source>
</evidence>
<dbReference type="SUPFAM" id="SSF51215">
    <property type="entry name" value="Regulatory protein AraC"/>
    <property type="match status" value="1"/>
</dbReference>
<dbReference type="GO" id="GO:0043565">
    <property type="term" value="F:sequence-specific DNA binding"/>
    <property type="evidence" value="ECO:0007669"/>
    <property type="project" value="InterPro"/>
</dbReference>
<dbReference type="InterPro" id="IPR003313">
    <property type="entry name" value="AraC-bd"/>
</dbReference>
<dbReference type="SMART" id="SM00342">
    <property type="entry name" value="HTH_ARAC"/>
    <property type="match status" value="1"/>
</dbReference>
<dbReference type="InterPro" id="IPR037923">
    <property type="entry name" value="HTH-like"/>
</dbReference>
<dbReference type="Pfam" id="PF12833">
    <property type="entry name" value="HTH_18"/>
    <property type="match status" value="1"/>
</dbReference>
<dbReference type="InterPro" id="IPR020449">
    <property type="entry name" value="Tscrpt_reg_AraC-type_HTH"/>
</dbReference>
<dbReference type="Proteomes" id="UP000553459">
    <property type="component" value="Unassembled WGS sequence"/>
</dbReference>
<sequence length="292" mass="34104">MKSIHKYNFFRKKYGAPLLADVVAISEFRKYIQKTPTHRLTYFDLTFITEGSEYITINQNKLLVQGGDVICSTPGDVWTWERNTALEGFALVFEEDFFQSFFINKLYLKELNFLKADRLSPLLRPSEELFTEILELFTKIRNELQVKDISEHVIRALVYLVLAKLNNIEKGQAIDALSEYHNNRHLQGFINLVEEHYLEIHDVQFYADKLFISANYLNKIVRELLGTTSKKYIAHKIVQEAKNLLSFTDMSIAEISNQLKFESPSYFTRFFKRSAGLKPKEFRIGNKTSKNT</sequence>
<keyword evidence="6" id="KW-1185">Reference proteome</keyword>
<protein>
    <submittedName>
        <fullName evidence="5">Helix-turn-helix domain-containing protein</fullName>
    </submittedName>
</protein>
<keyword evidence="2" id="KW-0238">DNA-binding</keyword>
<accession>A0A845PUT1</accession>
<dbReference type="PROSITE" id="PS01124">
    <property type="entry name" value="HTH_ARAC_FAMILY_2"/>
    <property type="match status" value="1"/>
</dbReference>
<dbReference type="SUPFAM" id="SSF46689">
    <property type="entry name" value="Homeodomain-like"/>
    <property type="match status" value="1"/>
</dbReference>
<dbReference type="InterPro" id="IPR018060">
    <property type="entry name" value="HTH_AraC"/>
</dbReference>
<name>A0A845PUT1_9FLAO</name>
<evidence type="ECO:0000256" key="2">
    <source>
        <dbReference type="ARBA" id="ARBA00023125"/>
    </source>
</evidence>
<evidence type="ECO:0000256" key="3">
    <source>
        <dbReference type="ARBA" id="ARBA00023163"/>
    </source>
</evidence>
<evidence type="ECO:0000256" key="1">
    <source>
        <dbReference type="ARBA" id="ARBA00023015"/>
    </source>
</evidence>
<dbReference type="PRINTS" id="PR00032">
    <property type="entry name" value="HTHARAC"/>
</dbReference>
<dbReference type="RefSeq" id="WP_166519695.1">
    <property type="nucleotide sequence ID" value="NZ_JAAABJ010000525.1"/>
</dbReference>
<dbReference type="AlphaFoldDB" id="A0A845PUT1"/>
<dbReference type="InterPro" id="IPR009057">
    <property type="entry name" value="Homeodomain-like_sf"/>
</dbReference>
<dbReference type="PANTHER" id="PTHR43280:SF32">
    <property type="entry name" value="TRANSCRIPTIONAL REGULATORY PROTEIN"/>
    <property type="match status" value="1"/>
</dbReference>
<dbReference type="PANTHER" id="PTHR43280">
    <property type="entry name" value="ARAC-FAMILY TRANSCRIPTIONAL REGULATOR"/>
    <property type="match status" value="1"/>
</dbReference>
<dbReference type="Gene3D" id="1.10.10.60">
    <property type="entry name" value="Homeodomain-like"/>
    <property type="match status" value="1"/>
</dbReference>
<evidence type="ECO:0000313" key="5">
    <source>
        <dbReference type="EMBL" id="NAW51415.1"/>
    </source>
</evidence>
<feature type="domain" description="HTH araC/xylS-type" evidence="4">
    <location>
        <begin position="187"/>
        <end position="285"/>
    </location>
</feature>
<gene>
    <name evidence="5" type="ORF">GNY06_08485</name>
</gene>
<reference evidence="5 6" key="1">
    <citation type="submission" date="2019-11" db="EMBL/GenBank/DDBJ databases">
        <title>Characterization of Elizabethkingia argenteiflava sp. nov., isolated from inner surface of Soybean Pods.</title>
        <authorList>
            <person name="Mo S."/>
        </authorList>
    </citation>
    <scope>NUCLEOTIDE SEQUENCE [LARGE SCALE GENOMIC DNA]</scope>
    <source>
        <strain evidence="5 6">YB22</strain>
    </source>
</reference>
<comment type="caution">
    <text evidence="5">The sequence shown here is derived from an EMBL/GenBank/DDBJ whole genome shotgun (WGS) entry which is preliminary data.</text>
</comment>
<dbReference type="EMBL" id="JAAABJ010000525">
    <property type="protein sequence ID" value="NAW51415.1"/>
    <property type="molecule type" value="Genomic_DNA"/>
</dbReference>